<keyword evidence="6" id="KW-0479">Metal-binding</keyword>
<evidence type="ECO:0000256" key="9">
    <source>
        <dbReference type="ARBA" id="ARBA00022840"/>
    </source>
</evidence>
<evidence type="ECO:0000256" key="1">
    <source>
        <dbReference type="ARBA" id="ARBA00001771"/>
    </source>
</evidence>
<keyword evidence="8" id="KW-0418">Kinase</keyword>
<keyword evidence="5" id="KW-0808">Transferase</keyword>
<evidence type="ECO:0000256" key="11">
    <source>
        <dbReference type="ARBA" id="ARBA00022977"/>
    </source>
</evidence>
<evidence type="ECO:0000313" key="13">
    <source>
        <dbReference type="Proteomes" id="UP001165120"/>
    </source>
</evidence>
<keyword evidence="9" id="KW-0067">ATP-binding</keyword>
<evidence type="ECO:0000313" key="12">
    <source>
        <dbReference type="EMBL" id="GME79044.1"/>
    </source>
</evidence>
<evidence type="ECO:0000256" key="4">
    <source>
        <dbReference type="ARBA" id="ARBA00012129"/>
    </source>
</evidence>
<dbReference type="GO" id="GO:0009228">
    <property type="term" value="P:thiamine biosynthetic process"/>
    <property type="evidence" value="ECO:0007669"/>
    <property type="project" value="UniProtKB-KW"/>
</dbReference>
<dbReference type="SUPFAM" id="SSF53613">
    <property type="entry name" value="Ribokinase-like"/>
    <property type="match status" value="1"/>
</dbReference>
<reference evidence="12" key="1">
    <citation type="submission" date="2023-04" db="EMBL/GenBank/DDBJ databases">
        <title>Candida boidinii NBRC 10035.</title>
        <authorList>
            <person name="Ichikawa N."/>
            <person name="Sato H."/>
            <person name="Tonouchi N."/>
        </authorList>
    </citation>
    <scope>NUCLEOTIDE SEQUENCE</scope>
    <source>
        <strain evidence="12">NBRC 10035</strain>
    </source>
</reference>
<protein>
    <recommendedName>
        <fullName evidence="4">hydroxyethylthiazole kinase</fullName>
        <ecNumber evidence="4">2.7.1.50</ecNumber>
    </recommendedName>
</protein>
<accession>A0A9W6WD38</accession>
<evidence type="ECO:0000256" key="3">
    <source>
        <dbReference type="ARBA" id="ARBA00004868"/>
    </source>
</evidence>
<evidence type="ECO:0000256" key="5">
    <source>
        <dbReference type="ARBA" id="ARBA00022679"/>
    </source>
</evidence>
<evidence type="ECO:0000256" key="2">
    <source>
        <dbReference type="ARBA" id="ARBA00001946"/>
    </source>
</evidence>
<dbReference type="EMBL" id="BSXN01003337">
    <property type="protein sequence ID" value="GME79044.1"/>
    <property type="molecule type" value="Genomic_DNA"/>
</dbReference>
<comment type="cofactor">
    <cofactor evidence="2">
        <name>Mg(2+)</name>
        <dbReference type="ChEBI" id="CHEBI:18420"/>
    </cofactor>
</comment>
<dbReference type="EC" id="2.7.1.50" evidence="4"/>
<keyword evidence="13" id="KW-1185">Reference proteome</keyword>
<dbReference type="Pfam" id="PF02110">
    <property type="entry name" value="HK"/>
    <property type="match status" value="1"/>
</dbReference>
<comment type="pathway">
    <text evidence="3">Cofactor biosynthesis; thiamine diphosphate biosynthesis; 4-methyl-5-(2-phosphoethyl)-thiazole from 5-(2-hydroxyethyl)-4-methylthiazole: step 1/1.</text>
</comment>
<keyword evidence="7" id="KW-0547">Nucleotide-binding</keyword>
<evidence type="ECO:0000256" key="7">
    <source>
        <dbReference type="ARBA" id="ARBA00022741"/>
    </source>
</evidence>
<dbReference type="Proteomes" id="UP001165120">
    <property type="component" value="Unassembled WGS sequence"/>
</dbReference>
<dbReference type="InterPro" id="IPR029056">
    <property type="entry name" value="Ribokinase-like"/>
</dbReference>
<dbReference type="InterPro" id="IPR000417">
    <property type="entry name" value="Hyethyz_kinase"/>
</dbReference>
<keyword evidence="10" id="KW-0460">Magnesium</keyword>
<comment type="caution">
    <text evidence="12">The sequence shown here is derived from an EMBL/GenBank/DDBJ whole genome shotgun (WGS) entry which is preliminary data.</text>
</comment>
<proteinExistence type="predicted"/>
<dbReference type="GO" id="GO:0005524">
    <property type="term" value="F:ATP binding"/>
    <property type="evidence" value="ECO:0007669"/>
    <property type="project" value="UniProtKB-KW"/>
</dbReference>
<keyword evidence="11" id="KW-0784">Thiamine biosynthesis</keyword>
<comment type="catalytic activity">
    <reaction evidence="1">
        <text>5-(2-hydroxyethyl)-4-methylthiazole + ATP = 4-methyl-5-(2-phosphooxyethyl)-thiazole + ADP + H(+)</text>
        <dbReference type="Rhea" id="RHEA:24212"/>
        <dbReference type="ChEBI" id="CHEBI:15378"/>
        <dbReference type="ChEBI" id="CHEBI:17957"/>
        <dbReference type="ChEBI" id="CHEBI:30616"/>
        <dbReference type="ChEBI" id="CHEBI:58296"/>
        <dbReference type="ChEBI" id="CHEBI:456216"/>
        <dbReference type="EC" id="2.7.1.50"/>
    </reaction>
</comment>
<dbReference type="Gene3D" id="3.40.1190.20">
    <property type="match status" value="1"/>
</dbReference>
<name>A0A9W6WD38_CANBO</name>
<sequence>MKGVDSESDDNDKENDYVIEIGVRAAIMTRSVIVITGKDDIIIDGVLNNENELTENEVKNIKIAIVKGGNKLISKITGSGCSLASIIASFVSINTEQPFVSTVTAVSIYKKASSIAGTSVNGDKTIGSAN</sequence>
<dbReference type="GO" id="GO:0004417">
    <property type="term" value="F:hydroxyethylthiazole kinase activity"/>
    <property type="evidence" value="ECO:0007669"/>
    <property type="project" value="UniProtKB-EC"/>
</dbReference>
<evidence type="ECO:0000256" key="8">
    <source>
        <dbReference type="ARBA" id="ARBA00022777"/>
    </source>
</evidence>
<evidence type="ECO:0000256" key="6">
    <source>
        <dbReference type="ARBA" id="ARBA00022723"/>
    </source>
</evidence>
<evidence type="ECO:0000256" key="10">
    <source>
        <dbReference type="ARBA" id="ARBA00022842"/>
    </source>
</evidence>
<dbReference type="AlphaFoldDB" id="A0A9W6WD38"/>
<gene>
    <name evidence="12" type="ORF">Cboi02_000600000</name>
</gene>
<dbReference type="GO" id="GO:0000287">
    <property type="term" value="F:magnesium ion binding"/>
    <property type="evidence" value="ECO:0007669"/>
    <property type="project" value="InterPro"/>
</dbReference>
<organism evidence="12 13">
    <name type="scientific">Candida boidinii</name>
    <name type="common">Yeast</name>
    <dbReference type="NCBI Taxonomy" id="5477"/>
    <lineage>
        <taxon>Eukaryota</taxon>
        <taxon>Fungi</taxon>
        <taxon>Dikarya</taxon>
        <taxon>Ascomycota</taxon>
        <taxon>Saccharomycotina</taxon>
        <taxon>Pichiomycetes</taxon>
        <taxon>Pichiales</taxon>
        <taxon>Pichiaceae</taxon>
        <taxon>Ogataea</taxon>
        <taxon>Ogataea/Candida clade</taxon>
    </lineage>
</organism>